<dbReference type="InterPro" id="IPR011146">
    <property type="entry name" value="HIT-like"/>
</dbReference>
<evidence type="ECO:0000256" key="1">
    <source>
        <dbReference type="PROSITE-ProRule" id="PRU00464"/>
    </source>
</evidence>
<accession>A0ABX8BIZ4</accession>
<organism evidence="3 4">
    <name type="scientific">Nocardiopsis changdeensis</name>
    <dbReference type="NCBI Taxonomy" id="2831969"/>
    <lineage>
        <taxon>Bacteria</taxon>
        <taxon>Bacillati</taxon>
        <taxon>Actinomycetota</taxon>
        <taxon>Actinomycetes</taxon>
        <taxon>Streptosporangiales</taxon>
        <taxon>Nocardiopsidaceae</taxon>
        <taxon>Nocardiopsis</taxon>
    </lineage>
</organism>
<keyword evidence="4" id="KW-1185">Reference proteome</keyword>
<dbReference type="InterPro" id="IPR036265">
    <property type="entry name" value="HIT-like_sf"/>
</dbReference>
<dbReference type="RefSeq" id="WP_220561573.1">
    <property type="nucleotide sequence ID" value="NZ_CP074133.1"/>
</dbReference>
<evidence type="ECO:0000313" key="4">
    <source>
        <dbReference type="Proteomes" id="UP000676079"/>
    </source>
</evidence>
<sequence>MPTLFTRIIDRELPGHFVWEDPVAVAFLTIAPLRPGHTLVVPRAEVDDWTTADPELLAHCTGVARAVGRGVKKAWDAPRAGLIIAGLEVPHLHIHVSPIWEPSDLDVSDLPVEKDETVLGEAADRLRRALAELGYPEAVPPR</sequence>
<reference evidence="3 4" key="1">
    <citation type="submission" date="2021-05" db="EMBL/GenBank/DDBJ databases">
        <title>Direct Submission.</title>
        <authorList>
            <person name="Li K."/>
            <person name="Gao J."/>
        </authorList>
    </citation>
    <scope>NUCLEOTIDE SEQUENCE [LARGE SCALE GENOMIC DNA]</scope>
    <source>
        <strain evidence="3 4">Mg02</strain>
    </source>
</reference>
<dbReference type="PRINTS" id="PR00332">
    <property type="entry name" value="HISTRIAD"/>
</dbReference>
<dbReference type="PANTHER" id="PTHR46648:SF1">
    <property type="entry name" value="ADENOSINE 5'-MONOPHOSPHORAMIDASE HNT1"/>
    <property type="match status" value="1"/>
</dbReference>
<evidence type="ECO:0000259" key="2">
    <source>
        <dbReference type="PROSITE" id="PS51084"/>
    </source>
</evidence>
<dbReference type="PROSITE" id="PS51084">
    <property type="entry name" value="HIT_2"/>
    <property type="match status" value="1"/>
</dbReference>
<dbReference type="Proteomes" id="UP000676079">
    <property type="component" value="Chromosome"/>
</dbReference>
<gene>
    <name evidence="3" type="ORF">KGD84_17810</name>
</gene>
<dbReference type="Gene3D" id="3.30.428.10">
    <property type="entry name" value="HIT-like"/>
    <property type="match status" value="1"/>
</dbReference>
<feature type="short sequence motif" description="Histidine triad motif" evidence="1">
    <location>
        <begin position="91"/>
        <end position="95"/>
    </location>
</feature>
<proteinExistence type="predicted"/>
<feature type="domain" description="HIT" evidence="2">
    <location>
        <begin position="4"/>
        <end position="107"/>
    </location>
</feature>
<dbReference type="PANTHER" id="PTHR46648">
    <property type="entry name" value="HIT FAMILY PROTEIN 1"/>
    <property type="match status" value="1"/>
</dbReference>
<name>A0ABX8BIZ4_9ACTN</name>
<dbReference type="InterPro" id="IPR001310">
    <property type="entry name" value="Histidine_triad_HIT"/>
</dbReference>
<evidence type="ECO:0000313" key="3">
    <source>
        <dbReference type="EMBL" id="QUX20378.1"/>
    </source>
</evidence>
<protein>
    <submittedName>
        <fullName evidence="3">HIT family protein</fullName>
    </submittedName>
</protein>
<dbReference type="Pfam" id="PF01230">
    <property type="entry name" value="HIT"/>
    <property type="match status" value="1"/>
</dbReference>
<dbReference type="EMBL" id="CP074133">
    <property type="protein sequence ID" value="QUX20378.1"/>
    <property type="molecule type" value="Genomic_DNA"/>
</dbReference>
<dbReference type="SUPFAM" id="SSF54197">
    <property type="entry name" value="HIT-like"/>
    <property type="match status" value="1"/>
</dbReference>